<reference evidence="2 3" key="1">
    <citation type="submission" date="2017-06" db="EMBL/GenBank/DDBJ databases">
        <title>Salmonella reference genomes for public health.</title>
        <authorList>
            <person name="Robertson J."/>
            <person name="Yoshida C."/>
            <person name="Gurnik S."/>
            <person name="Nash J."/>
        </authorList>
    </citation>
    <scope>NUCLEOTIDE SEQUENCE [LARGE SCALE GENOMIC DNA]</scope>
    <source>
        <strain evidence="2 3">S-1643</strain>
        <plasmid evidence="3">Plasmid unnamed2</plasmid>
        <plasmid evidence="2">unnamed2</plasmid>
    </source>
</reference>
<gene>
    <name evidence="1" type="ORF">LFZ25_26705</name>
    <name evidence="2" type="ORF">LFZ25_26745</name>
</gene>
<protein>
    <submittedName>
        <fullName evidence="2">Uncharacterized protein</fullName>
    </submittedName>
</protein>
<evidence type="ECO:0000313" key="2">
    <source>
        <dbReference type="EMBL" id="ASG19369.1"/>
    </source>
</evidence>
<dbReference type="EMBL" id="CP022119">
    <property type="protein sequence ID" value="ASG19364.1"/>
    <property type="molecule type" value="Genomic_DNA"/>
</dbReference>
<evidence type="ECO:0000313" key="1">
    <source>
        <dbReference type="EMBL" id="ASG19364.1"/>
    </source>
</evidence>
<sequence>MVARSARRCAAFDLGGFGSASSRDITPMCHSVRASSPNVMAHAVARHSGVSEDRRPLVGCILKARITGLIATGDQRLLPIHRSILWEHRMGAWLRSYKLLPSFAPNTSVFVWRK</sequence>
<organism evidence="2 3">
    <name type="scientific">Salmonella enterica subsp. enterica serovar Macclesfield str. S-1643</name>
    <dbReference type="NCBI Taxonomy" id="1242107"/>
    <lineage>
        <taxon>Bacteria</taxon>
        <taxon>Pseudomonadati</taxon>
        <taxon>Pseudomonadota</taxon>
        <taxon>Gammaproteobacteria</taxon>
        <taxon>Enterobacterales</taxon>
        <taxon>Enterobacteriaceae</taxon>
        <taxon>Salmonella</taxon>
    </lineage>
</organism>
<keyword evidence="2" id="KW-0614">Plasmid</keyword>
<dbReference type="Proteomes" id="UP000197157">
    <property type="component" value="Plasmid unnamed2"/>
</dbReference>
<dbReference type="EMBL" id="CP022119">
    <property type="protein sequence ID" value="ASG19369.1"/>
    <property type="molecule type" value="Genomic_DNA"/>
</dbReference>
<proteinExistence type="predicted"/>
<evidence type="ECO:0000313" key="3">
    <source>
        <dbReference type="Proteomes" id="UP000197157"/>
    </source>
</evidence>
<accession>A0A241PY71</accession>
<dbReference type="AlphaFoldDB" id="A0A241PY71"/>
<name>A0A241PY71_SALET</name>
<geneLocation type="plasmid" evidence="2">
    <name>unnamed2</name>
</geneLocation>